<dbReference type="PANTHER" id="PTHR48073:SF2">
    <property type="entry name" value="O-SUCCINYLBENZOATE SYNTHASE"/>
    <property type="match status" value="1"/>
</dbReference>
<evidence type="ECO:0000256" key="5">
    <source>
        <dbReference type="ARBA" id="ARBA00011738"/>
    </source>
</evidence>
<dbReference type="InterPro" id="IPR022662">
    <property type="entry name" value="MeAsp_NH4-lyase_C"/>
</dbReference>
<dbReference type="Pfam" id="PF05034">
    <property type="entry name" value="MAAL_N"/>
    <property type="match status" value="1"/>
</dbReference>
<keyword evidence="7" id="KW-0479">Metal-binding</keyword>
<comment type="caution">
    <text evidence="12">The sequence shown here is derived from an EMBL/GenBank/DDBJ whole genome shotgun (WGS) entry which is preliminary data.</text>
</comment>
<dbReference type="PANTHER" id="PTHR48073">
    <property type="entry name" value="O-SUCCINYLBENZOATE SYNTHASE-RELATED"/>
    <property type="match status" value="1"/>
</dbReference>
<dbReference type="Pfam" id="PF07476">
    <property type="entry name" value="MAAL_C"/>
    <property type="match status" value="1"/>
</dbReference>
<evidence type="ECO:0000313" key="12">
    <source>
        <dbReference type="EMBL" id="NEC61172.1"/>
    </source>
</evidence>
<evidence type="ECO:0000256" key="6">
    <source>
        <dbReference type="ARBA" id="ARBA00012993"/>
    </source>
</evidence>
<comment type="catalytic activity">
    <reaction evidence="1">
        <text>(2S,3S)-3-methyl-L-aspartate = mesaconate + NH4(+)</text>
        <dbReference type="Rhea" id="RHEA:12829"/>
        <dbReference type="ChEBI" id="CHEBI:28938"/>
        <dbReference type="ChEBI" id="CHEBI:36986"/>
        <dbReference type="ChEBI" id="CHEBI:58724"/>
        <dbReference type="EC" id="4.3.1.2"/>
    </reaction>
</comment>
<evidence type="ECO:0000259" key="11">
    <source>
        <dbReference type="Pfam" id="PF07476"/>
    </source>
</evidence>
<dbReference type="SFLD" id="SFLDG00151">
    <property type="entry name" value="methylaspartate_ammonia-lyase"/>
    <property type="match status" value="1"/>
</dbReference>
<dbReference type="SFLD" id="SFLDF00007">
    <property type="entry name" value="methylaspartate_ammonia-lyase"/>
    <property type="match status" value="1"/>
</dbReference>
<dbReference type="SFLD" id="SFLDS00001">
    <property type="entry name" value="Enolase"/>
    <property type="match status" value="1"/>
</dbReference>
<name>A0ABX0C6W9_9PSEU</name>
<evidence type="ECO:0000256" key="7">
    <source>
        <dbReference type="ARBA" id="ARBA00022723"/>
    </source>
</evidence>
<dbReference type="Gene3D" id="3.20.20.120">
    <property type="entry name" value="Enolase-like C-terminal domain"/>
    <property type="match status" value="1"/>
</dbReference>
<dbReference type="EMBL" id="JAAGNC010000189">
    <property type="protein sequence ID" value="NEC61172.1"/>
    <property type="molecule type" value="Genomic_DNA"/>
</dbReference>
<accession>A0ABX0C6W9</accession>
<dbReference type="InterPro" id="IPR029017">
    <property type="entry name" value="Enolase-like_N"/>
</dbReference>
<comment type="pathway">
    <text evidence="3">Amino-acid degradation; L-glutamate degradation via mesaconate pathway; acetate and pyruvate from L-glutamate: step 2/4.</text>
</comment>
<keyword evidence="8" id="KW-0460">Magnesium</keyword>
<dbReference type="Gene3D" id="3.30.390.10">
    <property type="entry name" value="Enolase-like, N-terminal domain"/>
    <property type="match status" value="1"/>
</dbReference>
<dbReference type="NCBIfam" id="TIGR01502">
    <property type="entry name" value="B_methylAsp_ase"/>
    <property type="match status" value="1"/>
</dbReference>
<dbReference type="InterPro" id="IPR036849">
    <property type="entry name" value="Enolase-like_C_sf"/>
</dbReference>
<dbReference type="GO" id="GO:0050096">
    <property type="term" value="F:methylaspartate ammonia-lyase activity"/>
    <property type="evidence" value="ECO:0007669"/>
    <property type="project" value="UniProtKB-EC"/>
</dbReference>
<organism evidence="12 13">
    <name type="scientific">Amycolatopsis rubida</name>
    <dbReference type="NCBI Taxonomy" id="112413"/>
    <lineage>
        <taxon>Bacteria</taxon>
        <taxon>Bacillati</taxon>
        <taxon>Actinomycetota</taxon>
        <taxon>Actinomycetes</taxon>
        <taxon>Pseudonocardiales</taxon>
        <taxon>Pseudonocardiaceae</taxon>
        <taxon>Amycolatopsis</taxon>
    </lineage>
</organism>
<dbReference type="InterPro" id="IPR006395">
    <property type="entry name" value="Me_Asp_am_lyase"/>
</dbReference>
<proteinExistence type="inferred from homology"/>
<evidence type="ECO:0000259" key="10">
    <source>
        <dbReference type="Pfam" id="PF05034"/>
    </source>
</evidence>
<sequence length="416" mass="44790">MTEVERLLGSVGLACDYYKDVAAIASRPPRDGLFFDGLPVTPGFGAIRERAHCLNLQLLLADGSVGLGDCLSVIRSGSHDREGPLKPEDHLARVGEELAPSLTGRTVRSFRELAGMIDQFESDGRPLHHSLAYGLSQAMLDAVAAARRCTMAEVVAEEYGLPRPDVPVALFGCTSWDVPDAVDRLIAGRADVLPHGGFTSVDLIGPDGEGLLDYVRWMAARIRKHGGAGYRPVLHLDVYGTIGALNGNRIDRVVSYFARLAEAASPFRVRVEDPVTAATSGQSRQLMRRLVEHVDRDGMGLEVVADEYCNTREDIALWAGERAAHMIHVKLPDLGSLTNAVEAVLQCRKAGVGAYVGGTMNDTEVSARAGVHLALALRADQVMAKPGAWPDVSLALSRNEMNRTLRLCALRGQPAS</sequence>
<dbReference type="SUPFAM" id="SSF51604">
    <property type="entry name" value="Enolase C-terminal domain-like"/>
    <property type="match status" value="1"/>
</dbReference>
<comment type="similarity">
    <text evidence="4">Belongs to the methylaspartate ammonia-lyase family.</text>
</comment>
<evidence type="ECO:0000313" key="13">
    <source>
        <dbReference type="Proteomes" id="UP000470404"/>
    </source>
</evidence>
<gene>
    <name evidence="12" type="ORF">G3I59_37640</name>
</gene>
<evidence type="ECO:0000256" key="3">
    <source>
        <dbReference type="ARBA" id="ARBA00004675"/>
    </source>
</evidence>
<dbReference type="SUPFAM" id="SSF54826">
    <property type="entry name" value="Enolase N-terminal domain-like"/>
    <property type="match status" value="1"/>
</dbReference>
<reference evidence="12 13" key="1">
    <citation type="submission" date="2020-01" db="EMBL/GenBank/DDBJ databases">
        <title>Insect and environment-associated Actinomycetes.</title>
        <authorList>
            <person name="Currrie C."/>
            <person name="Chevrette M."/>
            <person name="Carlson C."/>
            <person name="Stubbendieck R."/>
            <person name="Wendt-Pienkowski E."/>
        </authorList>
    </citation>
    <scope>NUCLEOTIDE SEQUENCE [LARGE SCALE GENOMIC DNA]</scope>
    <source>
        <strain evidence="12 13">SID8386</strain>
    </source>
</reference>
<dbReference type="PIRSF" id="PIRSF017107">
    <property type="entry name" value="MAL"/>
    <property type="match status" value="1"/>
</dbReference>
<feature type="domain" description="Methylaspartate ammonia-lyase C-terminal" evidence="11">
    <location>
        <begin position="167"/>
        <end position="407"/>
    </location>
</feature>
<evidence type="ECO:0000256" key="1">
    <source>
        <dbReference type="ARBA" id="ARBA00000789"/>
    </source>
</evidence>
<dbReference type="EC" id="4.3.1.2" evidence="6"/>
<dbReference type="InterPro" id="IPR022665">
    <property type="entry name" value="MeAsp_NH4-lyase_N"/>
</dbReference>
<evidence type="ECO:0000256" key="8">
    <source>
        <dbReference type="ARBA" id="ARBA00022842"/>
    </source>
</evidence>
<dbReference type="RefSeq" id="WP_067585072.1">
    <property type="nucleotide sequence ID" value="NZ_JAAGNC010000189.1"/>
</dbReference>
<comment type="subunit">
    <text evidence="5">Homodimer.</text>
</comment>
<evidence type="ECO:0000256" key="2">
    <source>
        <dbReference type="ARBA" id="ARBA00001946"/>
    </source>
</evidence>
<evidence type="ECO:0000256" key="9">
    <source>
        <dbReference type="ARBA" id="ARBA00023239"/>
    </source>
</evidence>
<keyword evidence="13" id="KW-1185">Reference proteome</keyword>
<dbReference type="Proteomes" id="UP000470404">
    <property type="component" value="Unassembled WGS sequence"/>
</dbReference>
<evidence type="ECO:0000256" key="4">
    <source>
        <dbReference type="ARBA" id="ARBA00009954"/>
    </source>
</evidence>
<comment type="cofactor">
    <cofactor evidence="2">
        <name>Mg(2+)</name>
        <dbReference type="ChEBI" id="CHEBI:18420"/>
    </cofactor>
</comment>
<protein>
    <recommendedName>
        <fullName evidence="6">methylaspartate ammonia-lyase</fullName>
        <ecNumber evidence="6">4.3.1.2</ecNumber>
    </recommendedName>
</protein>
<keyword evidence="9 12" id="KW-0456">Lyase</keyword>
<feature type="domain" description="Methylaspartate ammonia-lyase N-terminal" evidence="10">
    <location>
        <begin position="4"/>
        <end position="160"/>
    </location>
</feature>